<dbReference type="Pfam" id="PF07460">
    <property type="entry name" value="NUMOD3"/>
    <property type="match status" value="1"/>
</dbReference>
<gene>
    <name evidence="5" type="ORF">UFOVP972_315</name>
</gene>
<evidence type="ECO:0000313" key="5">
    <source>
        <dbReference type="EMBL" id="CAB4175686.1"/>
    </source>
</evidence>
<evidence type="ECO:0000256" key="2">
    <source>
        <dbReference type="ARBA" id="ARBA00010045"/>
    </source>
</evidence>
<feature type="domain" description="GIY-YIG" evidence="4">
    <location>
        <begin position="2"/>
        <end position="85"/>
    </location>
</feature>
<dbReference type="GO" id="GO:0003677">
    <property type="term" value="F:DNA binding"/>
    <property type="evidence" value="ECO:0007669"/>
    <property type="project" value="InterPro"/>
</dbReference>
<dbReference type="SUPFAM" id="SSF82771">
    <property type="entry name" value="GIY-YIG endonuclease"/>
    <property type="match status" value="1"/>
</dbReference>
<comment type="similarity">
    <text evidence="2">To endonucleases of group I introns of fungi and phage.</text>
</comment>
<dbReference type="SUPFAM" id="SSF64496">
    <property type="entry name" value="DNA-binding domain of intron-encoded endonucleases"/>
    <property type="match status" value="1"/>
</dbReference>
<dbReference type="EMBL" id="LR796923">
    <property type="protein sequence ID" value="CAB4175686.1"/>
    <property type="molecule type" value="Genomic_DNA"/>
</dbReference>
<protein>
    <submittedName>
        <fullName evidence="5">Nuclease associated modular domain 3</fullName>
    </submittedName>
</protein>
<dbReference type="InterPro" id="IPR003611">
    <property type="entry name" value="NUMOD3"/>
</dbReference>
<evidence type="ECO:0000259" key="4">
    <source>
        <dbReference type="SMART" id="SM00465"/>
    </source>
</evidence>
<dbReference type="SMART" id="SM00465">
    <property type="entry name" value="GIYc"/>
    <property type="match status" value="1"/>
</dbReference>
<dbReference type="InterPro" id="IPR035901">
    <property type="entry name" value="GIY-YIG_endonuc_sf"/>
</dbReference>
<comment type="cofactor">
    <cofactor evidence="1">
        <name>Mg(2+)</name>
        <dbReference type="ChEBI" id="CHEBI:18420"/>
    </cofactor>
</comment>
<name>A0A6J5PZU5_9CAUD</name>
<dbReference type="InterPro" id="IPR000305">
    <property type="entry name" value="GIY-YIG_endonuc"/>
</dbReference>
<evidence type="ECO:0000256" key="3">
    <source>
        <dbReference type="ARBA" id="ARBA00022842"/>
    </source>
</evidence>
<evidence type="ECO:0000256" key="1">
    <source>
        <dbReference type="ARBA" id="ARBA00001946"/>
    </source>
</evidence>
<accession>A0A6J5PZU5</accession>
<keyword evidence="3" id="KW-0460">Magnesium</keyword>
<reference evidence="5" key="1">
    <citation type="submission" date="2020-05" db="EMBL/GenBank/DDBJ databases">
        <authorList>
            <person name="Chiriac C."/>
            <person name="Salcher M."/>
            <person name="Ghai R."/>
            <person name="Kavagutti S V."/>
        </authorList>
    </citation>
    <scope>NUCLEOTIDE SEQUENCE</scope>
</reference>
<proteinExistence type="predicted"/>
<sequence>MIAYFYKTVNLINGKYYYGSGSKINYVGSGIFLRKAIKKYGINNFKTTILKEFKTREEAYIFENRFLSLYDLKNDINSYNMTNRGKGGNQINYSGEKGEQYKTISKNNITSWNKSEECRKIVSTRMKTKNPMDVDKYRKKSIDALSDWKKNNPHPLLGKNHSIESKQKMSATRKERNIPAYNKGLILDKTEKCIKCNRMFTIPGIKRHSKICKK</sequence>
<organism evidence="5">
    <name type="scientific">uncultured Caudovirales phage</name>
    <dbReference type="NCBI Taxonomy" id="2100421"/>
    <lineage>
        <taxon>Viruses</taxon>
        <taxon>Duplodnaviria</taxon>
        <taxon>Heunggongvirae</taxon>
        <taxon>Uroviricota</taxon>
        <taxon>Caudoviricetes</taxon>
        <taxon>Peduoviridae</taxon>
        <taxon>Maltschvirus</taxon>
        <taxon>Maltschvirus maltsch</taxon>
    </lineage>
</organism>